<comment type="caution">
    <text evidence="2">The sequence shown here is derived from an EMBL/GenBank/DDBJ whole genome shotgun (WGS) entry which is preliminary data.</text>
</comment>
<feature type="region of interest" description="Disordered" evidence="1">
    <location>
        <begin position="1"/>
        <end position="54"/>
    </location>
</feature>
<feature type="compositionally biased region" description="Basic and acidic residues" evidence="1">
    <location>
        <begin position="40"/>
        <end position="54"/>
    </location>
</feature>
<keyword evidence="3" id="KW-1185">Reference proteome</keyword>
<dbReference type="EMBL" id="JAGYWB010000001">
    <property type="protein sequence ID" value="KAI0530644.1"/>
    <property type="molecule type" value="Genomic_DNA"/>
</dbReference>
<evidence type="ECO:0000256" key="1">
    <source>
        <dbReference type="SAM" id="MobiDB-lite"/>
    </source>
</evidence>
<evidence type="ECO:0000313" key="2">
    <source>
        <dbReference type="EMBL" id="KAI0530644.1"/>
    </source>
</evidence>
<sequence length="93" mass="10334">MDKEAADRALGSSTILPSPARFSKGENTGGNLPRVLPSAQERERKERGGWGRGAGREKKDLVLFERERSGFVRTGFYDNPLILILNNLKATNF</sequence>
<reference evidence="2" key="1">
    <citation type="journal article" date="2022" name="Front. Genet.">
        <title>Chromosome-Scale Assembly of the Dendrobium nobile Genome Provides Insights Into the Molecular Mechanism of the Biosynthesis of the Medicinal Active Ingredient of Dendrobium.</title>
        <authorList>
            <person name="Xu Q."/>
            <person name="Niu S.-C."/>
            <person name="Li K.-L."/>
            <person name="Zheng P.-J."/>
            <person name="Zhang X.-J."/>
            <person name="Jia Y."/>
            <person name="Liu Y."/>
            <person name="Niu Y.-X."/>
            <person name="Yu L.-H."/>
            <person name="Chen D.-F."/>
            <person name="Zhang G.-Q."/>
        </authorList>
    </citation>
    <scope>NUCLEOTIDE SEQUENCE</scope>
    <source>
        <tissue evidence="2">Leaf</tissue>
    </source>
</reference>
<name>A0A8T3C7U6_DENNO</name>
<gene>
    <name evidence="2" type="ORF">KFK09_000191</name>
</gene>
<organism evidence="2 3">
    <name type="scientific">Dendrobium nobile</name>
    <name type="common">Orchid</name>
    <dbReference type="NCBI Taxonomy" id="94219"/>
    <lineage>
        <taxon>Eukaryota</taxon>
        <taxon>Viridiplantae</taxon>
        <taxon>Streptophyta</taxon>
        <taxon>Embryophyta</taxon>
        <taxon>Tracheophyta</taxon>
        <taxon>Spermatophyta</taxon>
        <taxon>Magnoliopsida</taxon>
        <taxon>Liliopsida</taxon>
        <taxon>Asparagales</taxon>
        <taxon>Orchidaceae</taxon>
        <taxon>Epidendroideae</taxon>
        <taxon>Malaxideae</taxon>
        <taxon>Dendrobiinae</taxon>
        <taxon>Dendrobium</taxon>
    </lineage>
</organism>
<dbReference type="Proteomes" id="UP000829196">
    <property type="component" value="Unassembled WGS sequence"/>
</dbReference>
<evidence type="ECO:0000313" key="3">
    <source>
        <dbReference type="Proteomes" id="UP000829196"/>
    </source>
</evidence>
<protein>
    <submittedName>
        <fullName evidence="2">Uncharacterized protein</fullName>
    </submittedName>
</protein>
<dbReference type="AlphaFoldDB" id="A0A8T3C7U6"/>
<proteinExistence type="predicted"/>
<accession>A0A8T3C7U6</accession>